<keyword evidence="5" id="KW-0472">Membrane</keyword>
<evidence type="ECO:0000256" key="4">
    <source>
        <dbReference type="ARBA" id="ARBA00023163"/>
    </source>
</evidence>
<name>A0ABW3K9Q6_9BACT</name>
<evidence type="ECO:0000313" key="9">
    <source>
        <dbReference type="Proteomes" id="UP001597112"/>
    </source>
</evidence>
<dbReference type="Pfam" id="PF08281">
    <property type="entry name" value="Sigma70_r4_2"/>
    <property type="match status" value="1"/>
</dbReference>
<keyword evidence="5" id="KW-1133">Transmembrane helix</keyword>
<dbReference type="InterPro" id="IPR007627">
    <property type="entry name" value="RNA_pol_sigma70_r2"/>
</dbReference>
<dbReference type="InterPro" id="IPR013325">
    <property type="entry name" value="RNA_pol_sigma_r2"/>
</dbReference>
<evidence type="ECO:0000256" key="5">
    <source>
        <dbReference type="SAM" id="Phobius"/>
    </source>
</evidence>
<dbReference type="NCBIfam" id="TIGR02937">
    <property type="entry name" value="sigma70-ECF"/>
    <property type="match status" value="1"/>
</dbReference>
<dbReference type="PANTHER" id="PTHR43133:SF46">
    <property type="entry name" value="RNA POLYMERASE SIGMA-70 FACTOR ECF SUBFAMILY"/>
    <property type="match status" value="1"/>
</dbReference>
<dbReference type="Gene3D" id="1.10.10.10">
    <property type="entry name" value="Winged helix-like DNA-binding domain superfamily/Winged helix DNA-binding domain"/>
    <property type="match status" value="1"/>
</dbReference>
<reference evidence="9" key="1">
    <citation type="journal article" date="2019" name="Int. J. Syst. Evol. Microbiol.">
        <title>The Global Catalogue of Microorganisms (GCM) 10K type strain sequencing project: providing services to taxonomists for standard genome sequencing and annotation.</title>
        <authorList>
            <consortium name="The Broad Institute Genomics Platform"/>
            <consortium name="The Broad Institute Genome Sequencing Center for Infectious Disease"/>
            <person name="Wu L."/>
            <person name="Ma J."/>
        </authorList>
    </citation>
    <scope>NUCLEOTIDE SEQUENCE [LARGE SCALE GENOMIC DNA]</scope>
    <source>
        <strain evidence="9">CCUG 58938</strain>
    </source>
</reference>
<evidence type="ECO:0000256" key="1">
    <source>
        <dbReference type="ARBA" id="ARBA00010641"/>
    </source>
</evidence>
<dbReference type="PANTHER" id="PTHR43133">
    <property type="entry name" value="RNA POLYMERASE ECF-TYPE SIGMA FACTO"/>
    <property type="match status" value="1"/>
</dbReference>
<evidence type="ECO:0000259" key="6">
    <source>
        <dbReference type="Pfam" id="PF04542"/>
    </source>
</evidence>
<gene>
    <name evidence="8" type="ORF">ACFQ21_25530</name>
</gene>
<dbReference type="InterPro" id="IPR014284">
    <property type="entry name" value="RNA_pol_sigma-70_dom"/>
</dbReference>
<dbReference type="InterPro" id="IPR036388">
    <property type="entry name" value="WH-like_DNA-bd_sf"/>
</dbReference>
<dbReference type="Gene3D" id="1.10.1740.10">
    <property type="match status" value="1"/>
</dbReference>
<proteinExistence type="inferred from homology"/>
<feature type="domain" description="RNA polymerase sigma factor 70 region 4 type 2" evidence="7">
    <location>
        <begin position="134"/>
        <end position="180"/>
    </location>
</feature>
<sequence length="204" mass="23943">MYTKPENLPGDPLWQAFKNGDKASFARIYKEYAKLLLNYGNKVTSDKTVIEDSIQDLFVELWQNRATISETTSIKFYLFRALRYKICRNIHQNEFLNFEDIDNTSEHFDHAASIENFFIGLEVQALQANHLKSSISQLPKRQQEAINLRYYHNFSNEEVAHIMGVNYQSACKFIYTALRTLKVTLRVSFSSFLIFLNFFSIYMD</sequence>
<keyword evidence="2" id="KW-0805">Transcription regulation</keyword>
<dbReference type="SUPFAM" id="SSF88659">
    <property type="entry name" value="Sigma3 and sigma4 domains of RNA polymerase sigma factors"/>
    <property type="match status" value="1"/>
</dbReference>
<keyword evidence="3" id="KW-0731">Sigma factor</keyword>
<dbReference type="EMBL" id="JBHTKA010000013">
    <property type="protein sequence ID" value="MFD1002712.1"/>
    <property type="molecule type" value="Genomic_DNA"/>
</dbReference>
<keyword evidence="9" id="KW-1185">Reference proteome</keyword>
<dbReference type="CDD" id="cd06171">
    <property type="entry name" value="Sigma70_r4"/>
    <property type="match status" value="1"/>
</dbReference>
<evidence type="ECO:0000313" key="8">
    <source>
        <dbReference type="EMBL" id="MFD1002712.1"/>
    </source>
</evidence>
<feature type="transmembrane region" description="Helical" evidence="5">
    <location>
        <begin position="183"/>
        <end position="203"/>
    </location>
</feature>
<dbReference type="Proteomes" id="UP001597112">
    <property type="component" value="Unassembled WGS sequence"/>
</dbReference>
<keyword evidence="5" id="KW-0812">Transmembrane</keyword>
<evidence type="ECO:0000256" key="2">
    <source>
        <dbReference type="ARBA" id="ARBA00023015"/>
    </source>
</evidence>
<keyword evidence="4" id="KW-0804">Transcription</keyword>
<accession>A0ABW3K9Q6</accession>
<organism evidence="8 9">
    <name type="scientific">Ohtaekwangia kribbensis</name>
    <dbReference type="NCBI Taxonomy" id="688913"/>
    <lineage>
        <taxon>Bacteria</taxon>
        <taxon>Pseudomonadati</taxon>
        <taxon>Bacteroidota</taxon>
        <taxon>Cytophagia</taxon>
        <taxon>Cytophagales</taxon>
        <taxon>Fulvivirgaceae</taxon>
        <taxon>Ohtaekwangia</taxon>
    </lineage>
</organism>
<comment type="similarity">
    <text evidence="1">Belongs to the sigma-70 factor family. ECF subfamily.</text>
</comment>
<comment type="caution">
    <text evidence="8">The sequence shown here is derived from an EMBL/GenBank/DDBJ whole genome shotgun (WGS) entry which is preliminary data.</text>
</comment>
<dbReference type="SUPFAM" id="SSF88946">
    <property type="entry name" value="Sigma2 domain of RNA polymerase sigma factors"/>
    <property type="match status" value="1"/>
</dbReference>
<evidence type="ECO:0000256" key="3">
    <source>
        <dbReference type="ARBA" id="ARBA00023082"/>
    </source>
</evidence>
<feature type="domain" description="RNA polymerase sigma-70 region 2" evidence="6">
    <location>
        <begin position="28"/>
        <end position="91"/>
    </location>
</feature>
<protein>
    <submittedName>
        <fullName evidence="8">RNA polymerase sigma factor</fullName>
    </submittedName>
</protein>
<dbReference type="InterPro" id="IPR013324">
    <property type="entry name" value="RNA_pol_sigma_r3/r4-like"/>
</dbReference>
<evidence type="ECO:0000259" key="7">
    <source>
        <dbReference type="Pfam" id="PF08281"/>
    </source>
</evidence>
<dbReference type="InterPro" id="IPR039425">
    <property type="entry name" value="RNA_pol_sigma-70-like"/>
</dbReference>
<dbReference type="InterPro" id="IPR013249">
    <property type="entry name" value="RNA_pol_sigma70_r4_t2"/>
</dbReference>
<dbReference type="RefSeq" id="WP_377584260.1">
    <property type="nucleotide sequence ID" value="NZ_JBHTKA010000013.1"/>
</dbReference>
<dbReference type="Pfam" id="PF04542">
    <property type="entry name" value="Sigma70_r2"/>
    <property type="match status" value="1"/>
</dbReference>